<dbReference type="InterPro" id="IPR049238">
    <property type="entry name" value="DUF6873"/>
</dbReference>
<evidence type="ECO:0000313" key="2">
    <source>
        <dbReference type="EMBL" id="KIS21968.1"/>
    </source>
</evidence>
<protein>
    <recommendedName>
        <fullName evidence="1">DUF6873 domain-containing protein</fullName>
    </recommendedName>
</protein>
<organism evidence="2 3">
    <name type="scientific">Clostridium botulinum B2 450</name>
    <dbReference type="NCBI Taxonomy" id="1379739"/>
    <lineage>
        <taxon>Bacteria</taxon>
        <taxon>Bacillati</taxon>
        <taxon>Bacillota</taxon>
        <taxon>Clostridia</taxon>
        <taxon>Eubacteriales</taxon>
        <taxon>Clostridiaceae</taxon>
        <taxon>Clostridium</taxon>
    </lineage>
</organism>
<evidence type="ECO:0000259" key="1">
    <source>
        <dbReference type="Pfam" id="PF21778"/>
    </source>
</evidence>
<name>A0A0D0ZT23_CLOBO</name>
<comment type="caution">
    <text evidence="2">The sequence shown here is derived from an EMBL/GenBank/DDBJ whole genome shotgun (WGS) entry which is preliminary data.</text>
</comment>
<dbReference type="Pfam" id="PF21778">
    <property type="entry name" value="DUF6873"/>
    <property type="match status" value="1"/>
</dbReference>
<reference evidence="2 3" key="1">
    <citation type="submission" date="2014-06" db="EMBL/GenBank/DDBJ databases">
        <title>Genome characterization of distinct group I Clostridium botulinum lineages.</title>
        <authorList>
            <person name="Giordani F."/>
            <person name="Anselmo A."/>
            <person name="Fillo S."/>
            <person name="Palozzi A.M."/>
            <person name="Fortunato A."/>
            <person name="Gentile B."/>
            <person name="Ciammaruconi A."/>
            <person name="Anniballi F."/>
            <person name="De Medici D."/>
            <person name="Lista F."/>
        </authorList>
    </citation>
    <scope>NUCLEOTIDE SEQUENCE [LARGE SCALE GENOMIC DNA]</scope>
    <source>
        <strain evidence="2 3">B2 450</strain>
    </source>
</reference>
<gene>
    <name evidence="2" type="ORF">N495_15835</name>
</gene>
<dbReference type="PATRIC" id="fig|1379739.3.peg.3563"/>
<dbReference type="AlphaFoldDB" id="A0A0D0ZT23"/>
<dbReference type="OrthoDB" id="1753686at2"/>
<feature type="domain" description="DUF6873" evidence="1">
    <location>
        <begin position="5"/>
        <end position="230"/>
    </location>
</feature>
<dbReference type="HOGENOM" id="CLU_104531_0_0_9"/>
<dbReference type="EMBL" id="JXSU01000008">
    <property type="protein sequence ID" value="KIS21968.1"/>
    <property type="molecule type" value="Genomic_DNA"/>
</dbReference>
<dbReference type="Proteomes" id="UP000032250">
    <property type="component" value="Unassembled WGS sequence"/>
</dbReference>
<dbReference type="RefSeq" id="WP_003483532.1">
    <property type="nucleotide sequence ID" value="NZ_JXSU01000008.1"/>
</dbReference>
<accession>A0A0D0ZT23</accession>
<sequence length="235" mass="26477">MKIALVDNRISNEEKNNLEKRNIKVILCPSTPLLYPAVCGHPDMLLHIIDNKNIILHKNIDKEFVESLKSLGINVILSNNFLEDKYPKDIMLNALNIGNIFMHKLNYTDPNLISLVKHKKLLNVNQGYSKCSTAIVSENAVITSDMKIGKILKENNINVLLLPPGDIILPGLDYGFIGGTCGLLDNNKLAFYGNLNMYKYGDKVLNFLKKHNVKPIFLSKDKLIDRGSIFCIDIK</sequence>
<evidence type="ECO:0000313" key="3">
    <source>
        <dbReference type="Proteomes" id="UP000032250"/>
    </source>
</evidence>
<proteinExistence type="predicted"/>